<dbReference type="Proteomes" id="UP001300745">
    <property type="component" value="Unassembled WGS sequence"/>
</dbReference>
<keyword evidence="3" id="KW-1185">Reference proteome</keyword>
<gene>
    <name evidence="2" type="ORF">ORI27_16900</name>
</gene>
<feature type="compositionally biased region" description="Low complexity" evidence="1">
    <location>
        <begin position="133"/>
        <end position="150"/>
    </location>
</feature>
<dbReference type="RefSeq" id="WP_265998130.1">
    <property type="nucleotide sequence ID" value="NZ_JAPJDN010000014.1"/>
</dbReference>
<evidence type="ECO:0000256" key="1">
    <source>
        <dbReference type="SAM" id="MobiDB-lite"/>
    </source>
</evidence>
<organism evidence="2 3">
    <name type="scientific">Mycobacterium pinniadriaticum</name>
    <dbReference type="NCBI Taxonomy" id="2994102"/>
    <lineage>
        <taxon>Bacteria</taxon>
        <taxon>Bacillati</taxon>
        <taxon>Actinomycetota</taxon>
        <taxon>Actinomycetes</taxon>
        <taxon>Mycobacteriales</taxon>
        <taxon>Mycobacteriaceae</taxon>
        <taxon>Mycobacterium</taxon>
    </lineage>
</organism>
<proteinExistence type="predicted"/>
<sequence>MFGFGRNLRSVGLHAYAEVLSAEQTALAVSADNPNLMNNTEIRWELQVRVSPDDGLPFDATVHALLPRTCAPRPGSRVAVRYDPRPVSTADAAIEGITNADPSLMGNRRPGRVSGTDDDPPRATTAASRRGTGFARSGRPAGAAGRAQGPRAHHRRGVEQQKRRILGEP</sequence>
<feature type="compositionally biased region" description="Basic and acidic residues" evidence="1">
    <location>
        <begin position="157"/>
        <end position="169"/>
    </location>
</feature>
<name>A0ABT3SFU8_9MYCO</name>
<comment type="caution">
    <text evidence="2">The sequence shown here is derived from an EMBL/GenBank/DDBJ whole genome shotgun (WGS) entry which is preliminary data.</text>
</comment>
<evidence type="ECO:0000313" key="2">
    <source>
        <dbReference type="EMBL" id="MCX2938389.1"/>
    </source>
</evidence>
<reference evidence="2 3" key="1">
    <citation type="submission" date="2022-11" db="EMBL/GenBank/DDBJ databases">
        <title>Mycobacterium sp. nov.</title>
        <authorList>
            <person name="Papic B."/>
            <person name="Spicic S."/>
            <person name="Duvnjak S."/>
        </authorList>
    </citation>
    <scope>NUCLEOTIDE SEQUENCE [LARGE SCALE GENOMIC DNA]</scope>
    <source>
        <strain evidence="2 3">CVI_P4</strain>
    </source>
</reference>
<evidence type="ECO:0000313" key="3">
    <source>
        <dbReference type="Proteomes" id="UP001300745"/>
    </source>
</evidence>
<protein>
    <submittedName>
        <fullName evidence="2">Uncharacterized protein</fullName>
    </submittedName>
</protein>
<feature type="region of interest" description="Disordered" evidence="1">
    <location>
        <begin position="92"/>
        <end position="169"/>
    </location>
</feature>
<dbReference type="EMBL" id="JAPJDO010000014">
    <property type="protein sequence ID" value="MCX2938389.1"/>
    <property type="molecule type" value="Genomic_DNA"/>
</dbReference>
<accession>A0ABT3SFU8</accession>